<sequence length="979" mass="104723">MDQSLASLYPIHQIGSDGFSWWIGQVETNKKDDPKRSGRYRVRIIGQHLKTGDNATPTAELPWAHVMMPVTTPFIEGGTGGASPGLQRGCFVVGFYLDNDKQKPIIMGSVGGVKGATKESNDDDNPSAPLNFKAVKDPKTNPQQNRSTETQSGKNKSGGNTDKGVVDADKADKKGGSPPVLLAAYAKHSETNPTGGKSCVVIANPNCGQENNLKNGLTRIMGDLLAANQASGGQIGDFYVSKINGLLYDGVGQARYHIGRVVRLVKSFIARGKTEVVKSLRGAIDFLNQQLLTTEVVVGNTGPLADPEEAFKPIKERSNKLKKVKEIFDEIFKDLGCSIADLTDLIAKFITDLIMGFLTDVFNNAACFIDTLIDGILNEILAQFDALIAKILAPIQAILDAIAAPLNFIGGIINKFMKLLGITCTGPKQNCEPIQEKCTDCGTNDGQDDLDKLLKAIESGIGDQSLFVCDESKQVPSKQDTAITFVGGVYDDPTTPPSNVTPDDDDDDSTIDYEIPDVDPPEDEEDEEDEDDTTDIPATPDFPEDDEEDPVTLPDDDSPYVDVYTDASIYEEGDTVIYNIVSANVPDGTEFEYVLSGPSITESDINGSLTGTFTINNNQATVTAVIAVDDTIESVPELLIFTATSSVDVTDEDGVVTTFDLEASTDVLIDSELPVLSDQPVTIVQSWSVTTDKKFYQEGEDVLVTVTTQNIPDDTEATFYLVGANVTESDFVSNSLTGTFKVVNNVAAFVIGIEDDTEVEGTETVTLILAGKGASTNFSILEDAEGGDNEVEDPDDGEDFIPTKPVAGNPITDENGSIIEIPIKTPGGPYQKAPAVIITGGGYGAGAVALLDDKGFVTEVRVTRQGVNYVPNSADANNLSCVVDSYTMLSPGSGYVLPPTVLVNGERNLAEAIIDERGFVVSIRNTDRTKRYTSMPEITIFGGGGAGARFLPNMVCLDSNELERKGYAKIGTGSYVDCP</sequence>
<feature type="compositionally biased region" description="Acidic residues" evidence="1">
    <location>
        <begin position="502"/>
        <end position="534"/>
    </location>
</feature>
<dbReference type="InterPro" id="IPR009590">
    <property type="entry name" value="Gp5_OB_N"/>
</dbReference>
<feature type="compositionally biased region" description="Acidic residues" evidence="1">
    <location>
        <begin position="542"/>
        <end position="559"/>
    </location>
</feature>
<dbReference type="Pfam" id="PF06714">
    <property type="entry name" value="Gp5_OB"/>
    <property type="match status" value="1"/>
</dbReference>
<gene>
    <name evidence="3" type="ORF">R1080702_013</name>
</gene>
<accession>A0A127KM39</accession>
<dbReference type="Proteomes" id="UP000203157">
    <property type="component" value="Segment"/>
</dbReference>
<dbReference type="Gene3D" id="2.40.50.260">
    <property type="entry name" value="Nucleic acid-binding protein domain"/>
    <property type="match status" value="1"/>
</dbReference>
<evidence type="ECO:0000313" key="4">
    <source>
        <dbReference type="Proteomes" id="UP000203157"/>
    </source>
</evidence>
<evidence type="ECO:0000259" key="2">
    <source>
        <dbReference type="Pfam" id="PF06714"/>
    </source>
</evidence>
<evidence type="ECO:0000313" key="3">
    <source>
        <dbReference type="EMBL" id="AMO43028.1"/>
    </source>
</evidence>
<reference evidence="3 4" key="1">
    <citation type="submission" date="2016-01" db="EMBL/GenBank/DDBJ databases">
        <title>The genomic content and context of auxiliary metabolic genes in marine cyanophages.</title>
        <authorList>
            <person name="Marston M.F."/>
            <person name="Martiny J.B.H."/>
            <person name="Crummett L.T."/>
        </authorList>
    </citation>
    <scope>NUCLEOTIDE SEQUENCE [LARGE SCALE GENOMIC DNA]</scope>
    <source>
        <strain evidence="3">RW_108_0702</strain>
    </source>
</reference>
<name>A0A127KM39_9CAUD</name>
<proteinExistence type="predicted"/>
<dbReference type="SUPFAM" id="SSF69255">
    <property type="entry name" value="gp5 N-terminal domain-like"/>
    <property type="match status" value="1"/>
</dbReference>
<feature type="compositionally biased region" description="Polar residues" evidence="1">
    <location>
        <begin position="140"/>
        <end position="160"/>
    </location>
</feature>
<dbReference type="RefSeq" id="YP_009301521.1">
    <property type="nucleotide sequence ID" value="NC_031235.1"/>
</dbReference>
<organism evidence="3 4">
    <name type="scientific">Cyanophage S-RIM32</name>
    <dbReference type="NCBI Taxonomy" id="1278479"/>
    <lineage>
        <taxon>Viruses</taxon>
        <taxon>Duplodnaviria</taxon>
        <taxon>Heunggongvirae</taxon>
        <taxon>Uroviricota</taxon>
        <taxon>Caudoviricetes</taxon>
        <taxon>Pantevenvirales</taxon>
        <taxon>Kyanoviridae</taxon>
        <taxon>Bristolvirus</taxon>
        <taxon>Bristolvirus rhodeisland</taxon>
    </lineage>
</organism>
<protein>
    <recommendedName>
        <fullName evidence="2">Protein Gp5 N-terminal OB-fold domain-containing protein</fullName>
    </recommendedName>
</protein>
<keyword evidence="4" id="KW-1185">Reference proteome</keyword>
<evidence type="ECO:0000256" key="1">
    <source>
        <dbReference type="SAM" id="MobiDB-lite"/>
    </source>
</evidence>
<dbReference type="KEGG" id="vg:29122515"/>
<feature type="compositionally biased region" description="Basic and acidic residues" evidence="1">
    <location>
        <begin position="164"/>
        <end position="175"/>
    </location>
</feature>
<dbReference type="OrthoDB" id="1676at10239"/>
<dbReference type="GeneID" id="29122515"/>
<feature type="region of interest" description="Disordered" evidence="1">
    <location>
        <begin position="114"/>
        <end position="175"/>
    </location>
</feature>
<dbReference type="EMBL" id="KU594606">
    <property type="protein sequence ID" value="AMO43028.1"/>
    <property type="molecule type" value="Genomic_DNA"/>
</dbReference>
<feature type="region of interest" description="Disordered" evidence="1">
    <location>
        <begin position="487"/>
        <end position="560"/>
    </location>
</feature>
<feature type="domain" description="Protein Gp5 N-terminal OB-fold" evidence="2">
    <location>
        <begin position="49"/>
        <end position="118"/>
    </location>
</feature>
<feature type="compositionally biased region" description="Low complexity" evidence="1">
    <location>
        <begin position="491"/>
        <end position="501"/>
    </location>
</feature>